<dbReference type="OrthoDB" id="9801997at2"/>
<dbReference type="NCBIfam" id="TIGR00778">
    <property type="entry name" value="ahpD_dom"/>
    <property type="match status" value="1"/>
</dbReference>
<accession>A0A2T5P9D4</accession>
<keyword evidence="2" id="KW-0560">Oxidoreductase</keyword>
<evidence type="ECO:0000259" key="1">
    <source>
        <dbReference type="Pfam" id="PF02627"/>
    </source>
</evidence>
<proteinExistence type="predicted"/>
<dbReference type="PANTHER" id="PTHR34846">
    <property type="entry name" value="4-CARBOXYMUCONOLACTONE DECARBOXYLASE FAMILY PROTEIN (AFU_ORTHOLOGUE AFUA_6G11590)"/>
    <property type="match status" value="1"/>
</dbReference>
<name>A0A2T5P9D4_9PSED</name>
<evidence type="ECO:0000313" key="2">
    <source>
        <dbReference type="EMBL" id="PTU74348.1"/>
    </source>
</evidence>
<dbReference type="Gene3D" id="1.20.1290.10">
    <property type="entry name" value="AhpD-like"/>
    <property type="match status" value="1"/>
</dbReference>
<reference evidence="2 3" key="1">
    <citation type="submission" date="2018-04" db="EMBL/GenBank/DDBJ databases">
        <title>Pseudomonas sp. nov., isolated from mangrove soil.</title>
        <authorList>
            <person name="Chen C."/>
        </authorList>
    </citation>
    <scope>NUCLEOTIDE SEQUENCE [LARGE SCALE GENOMIC DNA]</scope>
    <source>
        <strain evidence="2 3">TC-11</strain>
    </source>
</reference>
<dbReference type="GO" id="GO:0051920">
    <property type="term" value="F:peroxiredoxin activity"/>
    <property type="evidence" value="ECO:0007669"/>
    <property type="project" value="InterPro"/>
</dbReference>
<dbReference type="RefSeq" id="WP_108107045.1">
    <property type="nucleotide sequence ID" value="NZ_QASN01000017.1"/>
</dbReference>
<dbReference type="InterPro" id="IPR004675">
    <property type="entry name" value="AhpD_core"/>
</dbReference>
<dbReference type="AlphaFoldDB" id="A0A2T5P9D4"/>
<keyword evidence="3" id="KW-1185">Reference proteome</keyword>
<dbReference type="SUPFAM" id="SSF69118">
    <property type="entry name" value="AhpD-like"/>
    <property type="match status" value="1"/>
</dbReference>
<dbReference type="InterPro" id="IPR003779">
    <property type="entry name" value="CMD-like"/>
</dbReference>
<protein>
    <submittedName>
        <fullName evidence="2">Alkylhydroperoxidase</fullName>
    </submittedName>
</protein>
<gene>
    <name evidence="2" type="ORF">DBO85_09625</name>
</gene>
<dbReference type="Proteomes" id="UP000244064">
    <property type="component" value="Unassembled WGS sequence"/>
</dbReference>
<organism evidence="2 3">
    <name type="scientific">Pseudomonas mangrovi</name>
    <dbReference type="NCBI Taxonomy" id="2161748"/>
    <lineage>
        <taxon>Bacteria</taxon>
        <taxon>Pseudomonadati</taxon>
        <taxon>Pseudomonadota</taxon>
        <taxon>Gammaproteobacteria</taxon>
        <taxon>Pseudomonadales</taxon>
        <taxon>Pseudomonadaceae</taxon>
        <taxon>Pseudomonas</taxon>
    </lineage>
</organism>
<dbReference type="PANTHER" id="PTHR34846:SF10">
    <property type="entry name" value="CYTOPLASMIC PROTEIN"/>
    <property type="match status" value="1"/>
</dbReference>
<dbReference type="EMBL" id="QASN01000017">
    <property type="protein sequence ID" value="PTU74348.1"/>
    <property type="molecule type" value="Genomic_DNA"/>
</dbReference>
<evidence type="ECO:0000313" key="3">
    <source>
        <dbReference type="Proteomes" id="UP000244064"/>
    </source>
</evidence>
<keyword evidence="2" id="KW-0575">Peroxidase</keyword>
<dbReference type="InterPro" id="IPR029032">
    <property type="entry name" value="AhpD-like"/>
</dbReference>
<sequence length="143" mass="15950">MRLNWIKTSSDAYKAMLGLETVLEQSGIELPLLELVRLRASQINGCAYCVNMHASDARRGGESEKRLQTLCVWRDTGHFSPRERAALAWTESLTRLSSGHPDTAQYQALGEHFSEAEIVSLTLAIATINAWNRFGVGFDLQPE</sequence>
<dbReference type="Pfam" id="PF02627">
    <property type="entry name" value="CMD"/>
    <property type="match status" value="1"/>
</dbReference>
<feature type="domain" description="Carboxymuconolactone decarboxylase-like" evidence="1">
    <location>
        <begin position="12"/>
        <end position="91"/>
    </location>
</feature>
<comment type="caution">
    <text evidence="2">The sequence shown here is derived from an EMBL/GenBank/DDBJ whole genome shotgun (WGS) entry which is preliminary data.</text>
</comment>